<reference evidence="5" key="1">
    <citation type="journal article" date="2018" name="Nat. Microbiol.">
        <title>Leveraging single-cell genomics to expand the fungal tree of life.</title>
        <authorList>
            <person name="Ahrendt S.R."/>
            <person name="Quandt C.A."/>
            <person name="Ciobanu D."/>
            <person name="Clum A."/>
            <person name="Salamov A."/>
            <person name="Andreopoulos B."/>
            <person name="Cheng J.F."/>
            <person name="Woyke T."/>
            <person name="Pelin A."/>
            <person name="Henrissat B."/>
            <person name="Reynolds N.K."/>
            <person name="Benny G.L."/>
            <person name="Smith M.E."/>
            <person name="James T.Y."/>
            <person name="Grigoriev I.V."/>
        </authorList>
    </citation>
    <scope>NUCLEOTIDE SEQUENCE [LARGE SCALE GENOMIC DNA]</scope>
</reference>
<evidence type="ECO:0000256" key="1">
    <source>
        <dbReference type="ARBA" id="ARBA00023163"/>
    </source>
</evidence>
<dbReference type="PANTHER" id="PTHR10535">
    <property type="entry name" value="DNA-DIRECTED RNA POLYMERASES I, II, AND III SUBUNIT RPABC1"/>
    <property type="match status" value="1"/>
</dbReference>
<evidence type="ECO:0000313" key="3">
    <source>
        <dbReference type="EMBL" id="RKP12416.1"/>
    </source>
</evidence>
<dbReference type="SUPFAM" id="SSF55287">
    <property type="entry name" value="RPB5-like RNA polymerase subunit"/>
    <property type="match status" value="1"/>
</dbReference>
<protein>
    <submittedName>
        <fullName evidence="4">RNA polymerase</fullName>
    </submittedName>
</protein>
<feature type="non-terminal residue" evidence="4">
    <location>
        <position position="1"/>
    </location>
</feature>
<reference evidence="4" key="2">
    <citation type="submission" date="2018-06" db="EMBL/GenBank/DDBJ databases">
        <title>Leveraging single-cell genomics to expand the Fungal Tree of Life.</title>
        <authorList>
            <consortium name="DOE Joint Genome Institute"/>
            <person name="Ahrendt S.R."/>
            <person name="Quandt C.A."/>
            <person name="Ciobanu D."/>
            <person name="Clum A."/>
            <person name="Salamov A."/>
            <person name="Andreopoulos B."/>
            <person name="Cheng J.-F."/>
            <person name="Woyke T."/>
            <person name="Pelin A."/>
            <person name="Henrissat B."/>
            <person name="Reynolds N."/>
            <person name="Benny G.L."/>
            <person name="Smith M.E."/>
            <person name="James T.Y."/>
            <person name="Grigoriev I.V."/>
        </authorList>
    </citation>
    <scope>NUCLEOTIDE SEQUENCE</scope>
    <source>
        <strain evidence="4">RSA 2659</strain>
    </source>
</reference>
<dbReference type="PANTHER" id="PTHR10535:SF0">
    <property type="entry name" value="DNA-DIRECTED RNA POLYMERASES I, II, AND III SUBUNIT RPABC1"/>
    <property type="match status" value="1"/>
</dbReference>
<gene>
    <name evidence="4" type="ORF">BJ684DRAFT_10099</name>
    <name evidence="3" type="ORF">BJ684DRAFT_11513</name>
</gene>
<organism evidence="4 5">
    <name type="scientific">Piptocephalis cylindrospora</name>
    <dbReference type="NCBI Taxonomy" id="1907219"/>
    <lineage>
        <taxon>Eukaryota</taxon>
        <taxon>Fungi</taxon>
        <taxon>Fungi incertae sedis</taxon>
        <taxon>Zoopagomycota</taxon>
        <taxon>Zoopagomycotina</taxon>
        <taxon>Zoopagomycetes</taxon>
        <taxon>Zoopagales</taxon>
        <taxon>Piptocephalidaceae</taxon>
        <taxon>Piptocephalis</taxon>
    </lineage>
</organism>
<dbReference type="Proteomes" id="UP000267251">
    <property type="component" value="Unassembled WGS sequence"/>
</dbReference>
<sequence>RVPLCFSSRLQESQLPRIQSIDPVARYFGLKRGQVVKIVRPSETAGRYLTYRLCM</sequence>
<accession>A0A4V1IY58</accession>
<proteinExistence type="predicted"/>
<evidence type="ECO:0000313" key="4">
    <source>
        <dbReference type="EMBL" id="RKP13409.1"/>
    </source>
</evidence>
<name>A0A4V1IY58_9FUNG</name>
<dbReference type="InterPro" id="IPR000783">
    <property type="entry name" value="RNA_pol_subH/Rpb5_C"/>
</dbReference>
<feature type="domain" description="RNA polymerase subunit H/Rpb5 C-terminal" evidence="2">
    <location>
        <begin position="9"/>
        <end position="54"/>
    </location>
</feature>
<dbReference type="GO" id="GO:0005665">
    <property type="term" value="C:RNA polymerase II, core complex"/>
    <property type="evidence" value="ECO:0007669"/>
    <property type="project" value="TreeGrafter"/>
</dbReference>
<dbReference type="GO" id="GO:0005666">
    <property type="term" value="C:RNA polymerase III complex"/>
    <property type="evidence" value="ECO:0007669"/>
    <property type="project" value="TreeGrafter"/>
</dbReference>
<dbReference type="GO" id="GO:0003899">
    <property type="term" value="F:DNA-directed RNA polymerase activity"/>
    <property type="evidence" value="ECO:0007669"/>
    <property type="project" value="InterPro"/>
</dbReference>
<dbReference type="OrthoDB" id="248779at2759"/>
<dbReference type="GO" id="GO:0006362">
    <property type="term" value="P:transcription elongation by RNA polymerase I"/>
    <property type="evidence" value="ECO:0007669"/>
    <property type="project" value="TreeGrafter"/>
</dbReference>
<keyword evidence="1" id="KW-0804">Transcription</keyword>
<dbReference type="InterPro" id="IPR014381">
    <property type="entry name" value="Arch_Rpo5/euc_Rpb5"/>
</dbReference>
<dbReference type="EMBL" id="KZ988341">
    <property type="protein sequence ID" value="RKP12416.1"/>
    <property type="molecule type" value="Genomic_DNA"/>
</dbReference>
<dbReference type="EMBL" id="KZ988029">
    <property type="protein sequence ID" value="RKP13409.1"/>
    <property type="molecule type" value="Genomic_DNA"/>
</dbReference>
<dbReference type="GO" id="GO:0042797">
    <property type="term" value="P:tRNA transcription by RNA polymerase III"/>
    <property type="evidence" value="ECO:0007669"/>
    <property type="project" value="TreeGrafter"/>
</dbReference>
<dbReference type="InterPro" id="IPR035913">
    <property type="entry name" value="RPB5-like_sf"/>
</dbReference>
<keyword evidence="5" id="KW-1185">Reference proteome</keyword>
<dbReference type="GO" id="GO:0003677">
    <property type="term" value="F:DNA binding"/>
    <property type="evidence" value="ECO:0007669"/>
    <property type="project" value="InterPro"/>
</dbReference>
<evidence type="ECO:0000259" key="2">
    <source>
        <dbReference type="Pfam" id="PF01191"/>
    </source>
</evidence>
<dbReference type="Pfam" id="PF01191">
    <property type="entry name" value="RNA_pol_Rpb5_C"/>
    <property type="match status" value="1"/>
</dbReference>
<dbReference type="AlphaFoldDB" id="A0A4V1IY58"/>
<dbReference type="GO" id="GO:0006366">
    <property type="term" value="P:transcription by RNA polymerase II"/>
    <property type="evidence" value="ECO:0007669"/>
    <property type="project" value="TreeGrafter"/>
</dbReference>
<dbReference type="GO" id="GO:0005736">
    <property type="term" value="C:RNA polymerase I complex"/>
    <property type="evidence" value="ECO:0007669"/>
    <property type="project" value="TreeGrafter"/>
</dbReference>
<dbReference type="Gene3D" id="3.90.940.20">
    <property type="entry name" value="RPB5-like RNA polymerase subunit"/>
    <property type="match status" value="1"/>
</dbReference>
<evidence type="ECO:0000313" key="5">
    <source>
        <dbReference type="Proteomes" id="UP000267251"/>
    </source>
</evidence>